<evidence type="ECO:0000259" key="1">
    <source>
        <dbReference type="Pfam" id="PF20068"/>
    </source>
</evidence>
<name>A0A3B1BQA2_9ZZZZ</name>
<proteinExistence type="predicted"/>
<gene>
    <name evidence="2" type="ORF">MNBD_GAMMA24-650</name>
</gene>
<sequence length="89" mass="10373">MKQSKKSFRHESLQDAETIQGLLKSIARGFARGELVFSDEDDEIIMQPEGLMNLKVTSNQEENRHSINIRITWQTENNSRKKNKSLRIK</sequence>
<dbReference type="NCBIfam" id="TIGR04354">
    <property type="entry name" value="amphi-Trp"/>
    <property type="match status" value="1"/>
</dbReference>
<reference evidence="2" key="1">
    <citation type="submission" date="2018-06" db="EMBL/GenBank/DDBJ databases">
        <authorList>
            <person name="Zhirakovskaya E."/>
        </authorList>
    </citation>
    <scope>NUCLEOTIDE SEQUENCE</scope>
</reference>
<protein>
    <recommendedName>
        <fullName evidence="1">Amphi-Trp domain-containing protein</fullName>
    </recommendedName>
</protein>
<dbReference type="Pfam" id="PF20068">
    <property type="entry name" value="Amphi-Trp"/>
    <property type="match status" value="1"/>
</dbReference>
<dbReference type="EMBL" id="UOFZ01000130">
    <property type="protein sequence ID" value="VAX13658.1"/>
    <property type="molecule type" value="Genomic_DNA"/>
</dbReference>
<dbReference type="InterPro" id="IPR027598">
    <property type="entry name" value="Amphi-Trp_dom"/>
</dbReference>
<organism evidence="2">
    <name type="scientific">hydrothermal vent metagenome</name>
    <dbReference type="NCBI Taxonomy" id="652676"/>
    <lineage>
        <taxon>unclassified sequences</taxon>
        <taxon>metagenomes</taxon>
        <taxon>ecological metagenomes</taxon>
    </lineage>
</organism>
<accession>A0A3B1BQA2</accession>
<feature type="domain" description="Amphi-Trp" evidence="1">
    <location>
        <begin position="2"/>
        <end position="88"/>
    </location>
</feature>
<dbReference type="AlphaFoldDB" id="A0A3B1BQA2"/>
<evidence type="ECO:0000313" key="2">
    <source>
        <dbReference type="EMBL" id="VAX13658.1"/>
    </source>
</evidence>